<organism evidence="1 2">
    <name type="scientific">Austropuccinia psidii MF-1</name>
    <dbReference type="NCBI Taxonomy" id="1389203"/>
    <lineage>
        <taxon>Eukaryota</taxon>
        <taxon>Fungi</taxon>
        <taxon>Dikarya</taxon>
        <taxon>Basidiomycota</taxon>
        <taxon>Pucciniomycotina</taxon>
        <taxon>Pucciniomycetes</taxon>
        <taxon>Pucciniales</taxon>
        <taxon>Sphaerophragmiaceae</taxon>
        <taxon>Austropuccinia</taxon>
    </lineage>
</organism>
<dbReference type="Proteomes" id="UP000765509">
    <property type="component" value="Unassembled WGS sequence"/>
</dbReference>
<dbReference type="AlphaFoldDB" id="A0A9Q3FY67"/>
<gene>
    <name evidence="1" type="ORF">O181_085522</name>
</gene>
<keyword evidence="2" id="KW-1185">Reference proteome</keyword>
<accession>A0A9Q3FY67</accession>
<sequence length="163" mass="18796">MTIDHESGNIHKNSDGISIWAVENTPENPAWVPWEENQIEGICVTDIGTKFFNQVKESYKIEKNCHILGQILVKDYKDLYLSTKLDEIWKRAYDKGIFHLLDRNLYHRTKHICVMTLTDRVLINTILNECHDSVVSGNLSEDRTLEQVNALGGQIGERMLKNI</sequence>
<evidence type="ECO:0000313" key="2">
    <source>
        <dbReference type="Proteomes" id="UP000765509"/>
    </source>
</evidence>
<name>A0A9Q3FY67_9BASI</name>
<comment type="caution">
    <text evidence="1">The sequence shown here is derived from an EMBL/GenBank/DDBJ whole genome shotgun (WGS) entry which is preliminary data.</text>
</comment>
<proteinExistence type="predicted"/>
<evidence type="ECO:0000313" key="1">
    <source>
        <dbReference type="EMBL" id="MBW0545807.1"/>
    </source>
</evidence>
<dbReference type="EMBL" id="AVOT02050765">
    <property type="protein sequence ID" value="MBW0545807.1"/>
    <property type="molecule type" value="Genomic_DNA"/>
</dbReference>
<protein>
    <submittedName>
        <fullName evidence="1">Uncharacterized protein</fullName>
    </submittedName>
</protein>
<reference evidence="1" key="1">
    <citation type="submission" date="2021-03" db="EMBL/GenBank/DDBJ databases">
        <title>Draft genome sequence of rust myrtle Austropuccinia psidii MF-1, a brazilian biotype.</title>
        <authorList>
            <person name="Quecine M.C."/>
            <person name="Pachon D.M.R."/>
            <person name="Bonatelli M.L."/>
            <person name="Correr F.H."/>
            <person name="Franceschini L.M."/>
            <person name="Leite T.F."/>
            <person name="Margarido G.R.A."/>
            <person name="Almeida C.A."/>
            <person name="Ferrarezi J.A."/>
            <person name="Labate C.A."/>
        </authorList>
    </citation>
    <scope>NUCLEOTIDE SEQUENCE</scope>
    <source>
        <strain evidence="1">MF-1</strain>
    </source>
</reference>